<name>A0ABT2GWE4_9MICO</name>
<dbReference type="GO" id="GO:0005524">
    <property type="term" value="F:ATP binding"/>
    <property type="evidence" value="ECO:0007669"/>
    <property type="project" value="UniProtKB-KW"/>
</dbReference>
<dbReference type="CDD" id="cd03257">
    <property type="entry name" value="ABC_NikE_OppD_transporters"/>
    <property type="match status" value="1"/>
</dbReference>
<dbReference type="InterPro" id="IPR017871">
    <property type="entry name" value="ABC_transporter-like_CS"/>
</dbReference>
<dbReference type="SMART" id="SM00382">
    <property type="entry name" value="AAA"/>
    <property type="match status" value="1"/>
</dbReference>
<evidence type="ECO:0000313" key="7">
    <source>
        <dbReference type="Proteomes" id="UP001165586"/>
    </source>
</evidence>
<evidence type="ECO:0000256" key="1">
    <source>
        <dbReference type="ARBA" id="ARBA00005417"/>
    </source>
</evidence>
<comment type="similarity">
    <text evidence="1">Belongs to the ABC transporter superfamily.</text>
</comment>
<organism evidence="6 7">
    <name type="scientific">Herbiconiux daphne</name>
    <dbReference type="NCBI Taxonomy" id="2970914"/>
    <lineage>
        <taxon>Bacteria</taxon>
        <taxon>Bacillati</taxon>
        <taxon>Actinomycetota</taxon>
        <taxon>Actinomycetes</taxon>
        <taxon>Micrococcales</taxon>
        <taxon>Microbacteriaceae</taxon>
        <taxon>Herbiconiux</taxon>
    </lineage>
</organism>
<dbReference type="PROSITE" id="PS00211">
    <property type="entry name" value="ABC_TRANSPORTER_1"/>
    <property type="match status" value="1"/>
</dbReference>
<dbReference type="RefSeq" id="WP_259536750.1">
    <property type="nucleotide sequence ID" value="NZ_JANLCJ010000001.1"/>
</dbReference>
<evidence type="ECO:0000259" key="5">
    <source>
        <dbReference type="PROSITE" id="PS50893"/>
    </source>
</evidence>
<reference evidence="6" key="1">
    <citation type="submission" date="2022-08" db="EMBL/GenBank/DDBJ databases">
        <authorList>
            <person name="Deng Y."/>
            <person name="Han X.-F."/>
            <person name="Zhang Y.-Q."/>
        </authorList>
    </citation>
    <scope>NUCLEOTIDE SEQUENCE</scope>
    <source>
        <strain evidence="6">CPCC 203386</strain>
    </source>
</reference>
<dbReference type="Pfam" id="PF00005">
    <property type="entry name" value="ABC_tran"/>
    <property type="match status" value="1"/>
</dbReference>
<sequence length="328" mass="34509">MTVLDVNDVVVDYKVSGRPVVHAVAGVSLQVGAGEIVGLVGESGCGKSSLGRAIVGLEKLARGSVTLDGHEVTPLGRGARPVADRGLQMIFQDPYSSLNPRRRIWRQIADGLPADASGARSAGRRRAAVNELLDAVGLAASAGDRFPHEFSGGQRQRIAIARALAAQPAVIVADEPVSALDASTRAQVSNLIVQIARDRGMGVLFISHDLSGVRHMADRVAVMYLGRIVETSPTESLWSEPLHPYSDALVKAIPQLGLTATTPVAPRGEVPDPSSPPAGCRFHPRCPLAFERCLTDDPALVTVEGSREAACWLQPAGGPARELALLEA</sequence>
<dbReference type="PANTHER" id="PTHR43776:SF7">
    <property type="entry name" value="D,D-DIPEPTIDE TRANSPORT ATP-BINDING PROTEIN DDPF-RELATED"/>
    <property type="match status" value="1"/>
</dbReference>
<keyword evidence="3" id="KW-0547">Nucleotide-binding</keyword>
<evidence type="ECO:0000256" key="3">
    <source>
        <dbReference type="ARBA" id="ARBA00022741"/>
    </source>
</evidence>
<dbReference type="InterPro" id="IPR050319">
    <property type="entry name" value="ABC_transp_ATP-bind"/>
</dbReference>
<dbReference type="EMBL" id="JANLCJ010000001">
    <property type="protein sequence ID" value="MCS5732226.1"/>
    <property type="molecule type" value="Genomic_DNA"/>
</dbReference>
<feature type="domain" description="ABC transporter" evidence="5">
    <location>
        <begin position="4"/>
        <end position="250"/>
    </location>
</feature>
<accession>A0ABT2GWE4</accession>
<dbReference type="Gene3D" id="3.40.50.300">
    <property type="entry name" value="P-loop containing nucleotide triphosphate hydrolases"/>
    <property type="match status" value="1"/>
</dbReference>
<dbReference type="PANTHER" id="PTHR43776">
    <property type="entry name" value="TRANSPORT ATP-BINDING PROTEIN"/>
    <property type="match status" value="1"/>
</dbReference>
<keyword evidence="2" id="KW-0813">Transport</keyword>
<comment type="caution">
    <text evidence="6">The sequence shown here is derived from an EMBL/GenBank/DDBJ whole genome shotgun (WGS) entry which is preliminary data.</text>
</comment>
<dbReference type="InterPro" id="IPR013563">
    <property type="entry name" value="Oligopep_ABC_C"/>
</dbReference>
<dbReference type="Proteomes" id="UP001165586">
    <property type="component" value="Unassembled WGS sequence"/>
</dbReference>
<evidence type="ECO:0000313" key="6">
    <source>
        <dbReference type="EMBL" id="MCS5732226.1"/>
    </source>
</evidence>
<dbReference type="NCBIfam" id="TIGR01727">
    <property type="entry name" value="oligo_HPY"/>
    <property type="match status" value="1"/>
</dbReference>
<dbReference type="Pfam" id="PF08352">
    <property type="entry name" value="oligo_HPY"/>
    <property type="match status" value="1"/>
</dbReference>
<protein>
    <submittedName>
        <fullName evidence="6">ABC transporter ATP-binding protein</fullName>
    </submittedName>
</protein>
<evidence type="ECO:0000256" key="4">
    <source>
        <dbReference type="ARBA" id="ARBA00022840"/>
    </source>
</evidence>
<dbReference type="PROSITE" id="PS50893">
    <property type="entry name" value="ABC_TRANSPORTER_2"/>
    <property type="match status" value="1"/>
</dbReference>
<dbReference type="InterPro" id="IPR027417">
    <property type="entry name" value="P-loop_NTPase"/>
</dbReference>
<proteinExistence type="inferred from homology"/>
<dbReference type="InterPro" id="IPR003439">
    <property type="entry name" value="ABC_transporter-like_ATP-bd"/>
</dbReference>
<keyword evidence="4 6" id="KW-0067">ATP-binding</keyword>
<gene>
    <name evidence="6" type="ORF">N1032_00520</name>
</gene>
<evidence type="ECO:0000256" key="2">
    <source>
        <dbReference type="ARBA" id="ARBA00022448"/>
    </source>
</evidence>
<dbReference type="SUPFAM" id="SSF52540">
    <property type="entry name" value="P-loop containing nucleoside triphosphate hydrolases"/>
    <property type="match status" value="1"/>
</dbReference>
<dbReference type="InterPro" id="IPR003593">
    <property type="entry name" value="AAA+_ATPase"/>
</dbReference>
<keyword evidence="7" id="KW-1185">Reference proteome</keyword>